<name>M4QA04_JAKLI</name>
<geneLocation type="mitochondrion" evidence="1"/>
<reference evidence="1" key="3">
    <citation type="journal article" date="2013" name="Genome Biol. Evol.">
        <title>Strikingly bacteria-like and gene-rich mitochondrial genomes throughout jakobid protists.</title>
        <authorList>
            <person name="Burger G."/>
            <person name="Gray M.W."/>
            <person name="Forget L."/>
            <person name="Lang B.F."/>
        </authorList>
    </citation>
    <scope>NUCLEOTIDE SEQUENCE</scope>
    <source>
        <strain evidence="1">ATCC 50422</strain>
    </source>
</reference>
<dbReference type="GeneID" id="15333178"/>
<protein>
    <submittedName>
        <fullName evidence="1">Uncharacterized protein</fullName>
    </submittedName>
</protein>
<organism evidence="1">
    <name type="scientific">Jakoba libera</name>
    <name type="common">Flagellate</name>
    <name type="synonym">Cryptobia libera</name>
    <dbReference type="NCBI Taxonomy" id="143017"/>
    <lineage>
        <taxon>Eukaryota</taxon>
        <taxon>Discoba</taxon>
        <taxon>Jakobida</taxon>
        <taxon>Histionina</taxon>
        <taxon>Jakobidae</taxon>
        <taxon>Jakoba</taxon>
    </lineage>
</organism>
<proteinExistence type="predicted"/>
<sequence length="320" mass="37097">MIQVIRKKIMKRTAMFSSDSTSYQEIFKDWYNSSSLVHGIEEYSKNVDIDTRAVIFRVVEKSIPTEGLEVLSYPLLSVTDVKSNEYSSLAEDDKNRIAIDNHLKAVEETDKLIHKIFEVNPMERTLEEWSVLMNMYKDGIRASEEKSLLSTSILAENLNTLCLQFLWKKNKRVNVSDSYQSGFRAWQIPYTFSDEEMRCNPAMLFHRLKGNLPLKDGHFNLNVIESEKKVEESKEKMANYQMLSIPTRDLTLFPKGKIAKMGTYKMRQLFLEGAITFIPRQVLACVIRKEISTNKYEACFLISRQKIQQKTVDIAEVSVE</sequence>
<accession>M4QA04</accession>
<reference evidence="1" key="2">
    <citation type="journal article" date="2006" name="RNA">
        <title>Hybrid E. coli--Mitochondrial ribonuclease P RNAs are catalytically active.</title>
        <authorList>
            <person name="Seif E."/>
            <person name="Cadieux A."/>
            <person name="Lang B.F."/>
        </authorList>
    </citation>
    <scope>NUCLEOTIDE SEQUENCE</scope>
    <source>
        <strain evidence="1">ATCC 50422</strain>
    </source>
</reference>
<evidence type="ECO:0000313" key="1">
    <source>
        <dbReference type="EMBL" id="AGH24237.1"/>
    </source>
</evidence>
<reference evidence="1" key="1">
    <citation type="journal article" date="2004" name="RNA">
        <title>Mitochondrial 3' tRNA editing in the jakobid Seculamonas ecuadoriensis: a novel mechanism and implications for tRNA processing.</title>
        <authorList>
            <person name="Leigh J."/>
            <person name="Lang B.F."/>
        </authorList>
    </citation>
    <scope>NUCLEOTIDE SEQUENCE</scope>
    <source>
        <strain evidence="1">ATCC 50422</strain>
    </source>
</reference>
<keyword evidence="1" id="KW-0496">Mitochondrion</keyword>
<dbReference type="EMBL" id="KC353355">
    <property type="protein sequence ID" value="AGH24237.1"/>
    <property type="molecule type" value="Genomic_DNA"/>
</dbReference>
<dbReference type="AlphaFoldDB" id="M4QA04"/>
<dbReference type="RefSeq" id="YP_007890743.1">
    <property type="nucleotide sequence ID" value="NC_021127.1"/>
</dbReference>
<gene>
    <name evidence="1" type="primary">orf320</name>
</gene>